<name>A0ACB8GD71_9SAUR</name>
<organism evidence="1 2">
    <name type="scientific">Sphaerodactylus townsendi</name>
    <dbReference type="NCBI Taxonomy" id="933632"/>
    <lineage>
        <taxon>Eukaryota</taxon>
        <taxon>Metazoa</taxon>
        <taxon>Chordata</taxon>
        <taxon>Craniata</taxon>
        <taxon>Vertebrata</taxon>
        <taxon>Euteleostomi</taxon>
        <taxon>Lepidosauria</taxon>
        <taxon>Squamata</taxon>
        <taxon>Bifurcata</taxon>
        <taxon>Gekkota</taxon>
        <taxon>Sphaerodactylidae</taxon>
        <taxon>Sphaerodactylus</taxon>
    </lineage>
</organism>
<accession>A0ACB8GD71</accession>
<protein>
    <submittedName>
        <fullName evidence="1">Uncharacterized protein</fullName>
    </submittedName>
</protein>
<dbReference type="Proteomes" id="UP000827872">
    <property type="component" value="Linkage Group LG01"/>
</dbReference>
<reference evidence="1" key="1">
    <citation type="submission" date="2021-08" db="EMBL/GenBank/DDBJ databases">
        <title>The first chromosome-level gecko genome reveals the dynamic sex chromosomes of Neotropical dwarf geckos (Sphaerodactylidae: Sphaerodactylus).</title>
        <authorList>
            <person name="Pinto B.J."/>
            <person name="Keating S.E."/>
            <person name="Gamble T."/>
        </authorList>
    </citation>
    <scope>NUCLEOTIDE SEQUENCE</scope>
    <source>
        <strain evidence="1">TG3544</strain>
    </source>
</reference>
<evidence type="ECO:0000313" key="1">
    <source>
        <dbReference type="EMBL" id="KAH8017070.1"/>
    </source>
</evidence>
<dbReference type="EMBL" id="CM037614">
    <property type="protein sequence ID" value="KAH8017070.1"/>
    <property type="molecule type" value="Genomic_DNA"/>
</dbReference>
<keyword evidence="2" id="KW-1185">Reference proteome</keyword>
<comment type="caution">
    <text evidence="1">The sequence shown here is derived from an EMBL/GenBank/DDBJ whole genome shotgun (WGS) entry which is preliminary data.</text>
</comment>
<gene>
    <name evidence="1" type="ORF">K3G42_025923</name>
</gene>
<sequence length="150" mass="16411">MRLSALCRWARRPATPAVSGAARESGGAQKLLSAGKGCPALLPHRGIRSTWGYLAKLKIAQGGGRLQGLLAREVIESSKKALRLLQTEHPAFKPTLSIVQVGDDDLGQDVRNFAEEIGLNIVHSCLPHDYTESENCENAQYGWKKCEQKF</sequence>
<evidence type="ECO:0000313" key="2">
    <source>
        <dbReference type="Proteomes" id="UP000827872"/>
    </source>
</evidence>
<proteinExistence type="predicted"/>